<accession>A0A2N9H7S2</accession>
<dbReference type="AlphaFoldDB" id="A0A2N9H7S2"/>
<proteinExistence type="predicted"/>
<reference evidence="1" key="1">
    <citation type="submission" date="2018-02" db="EMBL/GenBank/DDBJ databases">
        <authorList>
            <person name="Cohen D.B."/>
            <person name="Kent A.D."/>
        </authorList>
    </citation>
    <scope>NUCLEOTIDE SEQUENCE</scope>
</reference>
<protein>
    <submittedName>
        <fullName evidence="1">Uncharacterized protein</fullName>
    </submittedName>
</protein>
<name>A0A2N9H7S2_FAGSY</name>
<gene>
    <name evidence="1" type="ORF">FSB_LOCUS38348</name>
</gene>
<evidence type="ECO:0000313" key="1">
    <source>
        <dbReference type="EMBL" id="SPD10466.1"/>
    </source>
</evidence>
<sequence>MSRASIRYFTGQKWTRNEGVMDKTVKNGPTLSQILPSVVDKTVYLGGSVCTRILSNRRQLGPQVETFKQEGYFNYDMQLPDRQELLRSSRNLDQKMTPWHKEHSNGLCSQDHILQTQARLCAGPIPLESRVFLTHNELIRKPGYVGKRTHSCTVWNSRIAKIFPGLAGILIGKMSSNGPKTLRRPLFAEPYLANPSSVSRKSKTLRERVAQAFRRYQERQKPTSGARTTAFAIRVFPNHNELTLEPGCVGKMTTPATT</sequence>
<dbReference type="EMBL" id="OIVN01003334">
    <property type="protein sequence ID" value="SPD10466.1"/>
    <property type="molecule type" value="Genomic_DNA"/>
</dbReference>
<organism evidence="1">
    <name type="scientific">Fagus sylvatica</name>
    <name type="common">Beechnut</name>
    <dbReference type="NCBI Taxonomy" id="28930"/>
    <lineage>
        <taxon>Eukaryota</taxon>
        <taxon>Viridiplantae</taxon>
        <taxon>Streptophyta</taxon>
        <taxon>Embryophyta</taxon>
        <taxon>Tracheophyta</taxon>
        <taxon>Spermatophyta</taxon>
        <taxon>Magnoliopsida</taxon>
        <taxon>eudicotyledons</taxon>
        <taxon>Gunneridae</taxon>
        <taxon>Pentapetalae</taxon>
        <taxon>rosids</taxon>
        <taxon>fabids</taxon>
        <taxon>Fagales</taxon>
        <taxon>Fagaceae</taxon>
        <taxon>Fagus</taxon>
    </lineage>
</organism>